<dbReference type="Gene3D" id="2.60.120.10">
    <property type="entry name" value="Jelly Rolls"/>
    <property type="match status" value="1"/>
</dbReference>
<dbReference type="OrthoDB" id="9976870at2759"/>
<proteinExistence type="predicted"/>
<dbReference type="eggNOG" id="ENOG502SJU9">
    <property type="taxonomic scope" value="Eukaryota"/>
</dbReference>
<accession>W3X4U4</accession>
<dbReference type="HOGENOM" id="CLU_089363_0_0_1"/>
<dbReference type="GeneID" id="19272959"/>
<sequence length="204" mass="23190">MVSSFQLWLSARPAKRTPINDKPSWSHLGDAAVYEPLSKADGLWYIRETHYIENQFVAAGLSGPPLHIHRLQDEFFKVEKGVLGAVKNGVEYAITKDDGIFHIPRGTRHRFWSHKTATEDLVFSIWLDPCTSEEHILDVNFLRNLSGYVNDCVKSGLKPSVLQIILMTEHASSLLCPPFLNWMPTPMLFWAHRACAWYAQSILG</sequence>
<dbReference type="SUPFAM" id="SSF51182">
    <property type="entry name" value="RmlC-like cupins"/>
    <property type="match status" value="1"/>
</dbReference>
<protein>
    <submittedName>
        <fullName evidence="1">Uncharacterized protein</fullName>
    </submittedName>
</protein>
<evidence type="ECO:0000313" key="2">
    <source>
        <dbReference type="Proteomes" id="UP000030651"/>
    </source>
</evidence>
<dbReference type="EMBL" id="KI912113">
    <property type="protein sequence ID" value="ETS80417.1"/>
    <property type="molecule type" value="Genomic_DNA"/>
</dbReference>
<reference evidence="2" key="1">
    <citation type="journal article" date="2015" name="BMC Genomics">
        <title>Genomic and transcriptomic analysis of the endophytic fungus Pestalotiopsis fici reveals its lifestyle and high potential for synthesis of natural products.</title>
        <authorList>
            <person name="Wang X."/>
            <person name="Zhang X."/>
            <person name="Liu L."/>
            <person name="Xiang M."/>
            <person name="Wang W."/>
            <person name="Sun X."/>
            <person name="Che Y."/>
            <person name="Guo L."/>
            <person name="Liu G."/>
            <person name="Guo L."/>
            <person name="Wang C."/>
            <person name="Yin W.B."/>
            <person name="Stadler M."/>
            <person name="Zhang X."/>
            <person name="Liu X."/>
        </authorList>
    </citation>
    <scope>NUCLEOTIDE SEQUENCE [LARGE SCALE GENOMIC DNA]</scope>
    <source>
        <strain evidence="2">W106-1 / CGMCC3.15140</strain>
    </source>
</reference>
<keyword evidence="2" id="KW-1185">Reference proteome</keyword>
<dbReference type="RefSeq" id="XP_007834718.1">
    <property type="nucleotide sequence ID" value="XM_007836527.1"/>
</dbReference>
<dbReference type="AlphaFoldDB" id="W3X4U4"/>
<dbReference type="InterPro" id="IPR014710">
    <property type="entry name" value="RmlC-like_jellyroll"/>
</dbReference>
<dbReference type="InterPro" id="IPR011051">
    <property type="entry name" value="RmlC_Cupin_sf"/>
</dbReference>
<dbReference type="InParanoid" id="W3X4U4"/>
<name>W3X4U4_PESFW</name>
<evidence type="ECO:0000313" key="1">
    <source>
        <dbReference type="EMBL" id="ETS80417.1"/>
    </source>
</evidence>
<organism evidence="1 2">
    <name type="scientific">Pestalotiopsis fici (strain W106-1 / CGMCC3.15140)</name>
    <dbReference type="NCBI Taxonomy" id="1229662"/>
    <lineage>
        <taxon>Eukaryota</taxon>
        <taxon>Fungi</taxon>
        <taxon>Dikarya</taxon>
        <taxon>Ascomycota</taxon>
        <taxon>Pezizomycotina</taxon>
        <taxon>Sordariomycetes</taxon>
        <taxon>Xylariomycetidae</taxon>
        <taxon>Amphisphaeriales</taxon>
        <taxon>Sporocadaceae</taxon>
        <taxon>Pestalotiopsis</taxon>
    </lineage>
</organism>
<dbReference type="Proteomes" id="UP000030651">
    <property type="component" value="Unassembled WGS sequence"/>
</dbReference>
<gene>
    <name evidence="1" type="ORF">PFICI_07946</name>
</gene>
<dbReference type="KEGG" id="pfy:PFICI_07946"/>
<dbReference type="OMA" id="EHILDVN"/>